<evidence type="ECO:0000256" key="3">
    <source>
        <dbReference type="ARBA" id="ARBA00022603"/>
    </source>
</evidence>
<comment type="similarity">
    <text evidence="1">Belongs to the N(4)/N(6)-methyltransferase family.</text>
</comment>
<dbReference type="PRINTS" id="PR00506">
    <property type="entry name" value="D21N6MTFRASE"/>
</dbReference>
<evidence type="ECO:0000256" key="5">
    <source>
        <dbReference type="ARBA" id="ARBA00022691"/>
    </source>
</evidence>
<evidence type="ECO:0000256" key="6">
    <source>
        <dbReference type="ARBA" id="ARBA00047942"/>
    </source>
</evidence>
<accession>A0A286GIC6</accession>
<dbReference type="OrthoDB" id="9816043at2"/>
<sequence>MVLVKPPALKVAERRKHYESLNKQQLVDLLERRDGIRPLTLVWEREHLKEDLGITEAFPALRLEPDLSCGTAPWRNLVIEGDNHPALRHMLAAWRGKVKCILIDPPYNTGNKDWVYNDRFVGKTDRFRQSLWLEFLYQRLLLARELLTDDGVILVCMSDENRSKLELLMDQVFPNMRVGSLVWRSRIGGNDKADHFLSVNHEHVLVYGGPKFRFGGTEKTFDKYVFDDGDGKGPWRLDNLTQPKDMTERRNSYFPLQDPATGIWYPCNPNAVWRHVMASEGKRKQRVKTKTMDQLLDEGAIVFPSEDRVETWATKDALLAAIDSGDVPWRANAPMLRRDLPDLDFWVGKPVGWGSPQIKRYKKDLHHQTQPLSSWIRYAKDPAAEDDDVTEITAPMTEEGTKLINALFGEKTFNYPKPPSLIKALLQQVTDEDSLVVDVFAGSGTTGHAVLALNAEDGGNRRFILVSNTEATRAAPRRNICRDVCAERLRRVIAGYEVQKKTRKVGVPGLPGDFAYLRLDAVGYGDVPYDLADSDVWTSIQLLHDLPLRPFDEDAPFQQGGDELTRIVFAPRTTPAVVDRIRALAATTPLVVWARVPGPILDAVDPQRVTVRAVPADLMQEIPE</sequence>
<name>A0A286GIC6_9PROT</name>
<feature type="domain" description="DNA methylase N-4/N-6" evidence="7">
    <location>
        <begin position="98"/>
        <end position="456"/>
    </location>
</feature>
<evidence type="ECO:0000256" key="4">
    <source>
        <dbReference type="ARBA" id="ARBA00022679"/>
    </source>
</evidence>
<keyword evidence="5" id="KW-0949">S-adenosyl-L-methionine</keyword>
<dbReference type="GO" id="GO:0009007">
    <property type="term" value="F:site-specific DNA-methyltransferase (adenine-specific) activity"/>
    <property type="evidence" value="ECO:0007669"/>
    <property type="project" value="UniProtKB-EC"/>
</dbReference>
<proteinExistence type="inferred from homology"/>
<reference evidence="9" key="1">
    <citation type="submission" date="2017-09" db="EMBL/GenBank/DDBJ databases">
        <authorList>
            <person name="Varghese N."/>
            <person name="Submissions S."/>
        </authorList>
    </citation>
    <scope>NUCLEOTIDE SEQUENCE [LARGE SCALE GENOMIC DNA]</scope>
    <source>
        <strain evidence="9">USBA 140</strain>
    </source>
</reference>
<dbReference type="EMBL" id="OCNJ01000004">
    <property type="protein sequence ID" value="SOD95278.1"/>
    <property type="molecule type" value="Genomic_DNA"/>
</dbReference>
<dbReference type="InterPro" id="IPR029063">
    <property type="entry name" value="SAM-dependent_MTases_sf"/>
</dbReference>
<protein>
    <recommendedName>
        <fullName evidence="2">site-specific DNA-methyltransferase (adenine-specific)</fullName>
        <ecNumber evidence="2">2.1.1.72</ecNumber>
    </recommendedName>
</protein>
<dbReference type="Proteomes" id="UP000219621">
    <property type="component" value="Unassembled WGS sequence"/>
</dbReference>
<organism evidence="8 9">
    <name type="scientific">Caenispirillum bisanense</name>
    <dbReference type="NCBI Taxonomy" id="414052"/>
    <lineage>
        <taxon>Bacteria</taxon>
        <taxon>Pseudomonadati</taxon>
        <taxon>Pseudomonadota</taxon>
        <taxon>Alphaproteobacteria</taxon>
        <taxon>Rhodospirillales</taxon>
        <taxon>Novispirillaceae</taxon>
        <taxon>Caenispirillum</taxon>
    </lineage>
</organism>
<gene>
    <name evidence="8" type="ORF">SAMN05421508_104286</name>
</gene>
<dbReference type="SUPFAM" id="SSF53335">
    <property type="entry name" value="S-adenosyl-L-methionine-dependent methyltransferases"/>
    <property type="match status" value="1"/>
</dbReference>
<evidence type="ECO:0000259" key="7">
    <source>
        <dbReference type="Pfam" id="PF01555"/>
    </source>
</evidence>
<dbReference type="Gene3D" id="3.40.50.150">
    <property type="entry name" value="Vaccinia Virus protein VP39"/>
    <property type="match status" value="1"/>
</dbReference>
<dbReference type="InterPro" id="IPR002295">
    <property type="entry name" value="N4/N6-MTase_EcoPI_Mod-like"/>
</dbReference>
<dbReference type="GO" id="GO:0008170">
    <property type="term" value="F:N-methyltransferase activity"/>
    <property type="evidence" value="ECO:0007669"/>
    <property type="project" value="InterPro"/>
</dbReference>
<keyword evidence="9" id="KW-1185">Reference proteome</keyword>
<dbReference type="Pfam" id="PF01555">
    <property type="entry name" value="N6_N4_Mtase"/>
    <property type="match status" value="1"/>
</dbReference>
<dbReference type="InterPro" id="IPR002052">
    <property type="entry name" value="DNA_methylase_N6_adenine_CS"/>
</dbReference>
<dbReference type="InterPro" id="IPR002941">
    <property type="entry name" value="DNA_methylase_N4/N6"/>
</dbReference>
<dbReference type="RefSeq" id="WP_141415111.1">
    <property type="nucleotide sequence ID" value="NZ_OCNJ01000004.1"/>
</dbReference>
<dbReference type="GO" id="GO:0032259">
    <property type="term" value="P:methylation"/>
    <property type="evidence" value="ECO:0007669"/>
    <property type="project" value="UniProtKB-KW"/>
</dbReference>
<evidence type="ECO:0000256" key="2">
    <source>
        <dbReference type="ARBA" id="ARBA00011900"/>
    </source>
</evidence>
<evidence type="ECO:0000313" key="9">
    <source>
        <dbReference type="Proteomes" id="UP000219621"/>
    </source>
</evidence>
<keyword evidence="4 8" id="KW-0808">Transferase</keyword>
<keyword evidence="3 8" id="KW-0489">Methyltransferase</keyword>
<dbReference type="EC" id="2.1.1.72" evidence="2"/>
<dbReference type="PROSITE" id="PS00092">
    <property type="entry name" value="N6_MTASE"/>
    <property type="match status" value="1"/>
</dbReference>
<comment type="catalytic activity">
    <reaction evidence="6">
        <text>a 2'-deoxyadenosine in DNA + S-adenosyl-L-methionine = an N(6)-methyl-2'-deoxyadenosine in DNA + S-adenosyl-L-homocysteine + H(+)</text>
        <dbReference type="Rhea" id="RHEA:15197"/>
        <dbReference type="Rhea" id="RHEA-COMP:12418"/>
        <dbReference type="Rhea" id="RHEA-COMP:12419"/>
        <dbReference type="ChEBI" id="CHEBI:15378"/>
        <dbReference type="ChEBI" id="CHEBI:57856"/>
        <dbReference type="ChEBI" id="CHEBI:59789"/>
        <dbReference type="ChEBI" id="CHEBI:90615"/>
        <dbReference type="ChEBI" id="CHEBI:90616"/>
        <dbReference type="EC" id="2.1.1.72"/>
    </reaction>
</comment>
<evidence type="ECO:0000313" key="8">
    <source>
        <dbReference type="EMBL" id="SOD95278.1"/>
    </source>
</evidence>
<dbReference type="GO" id="GO:0003677">
    <property type="term" value="F:DNA binding"/>
    <property type="evidence" value="ECO:0007669"/>
    <property type="project" value="InterPro"/>
</dbReference>
<dbReference type="AlphaFoldDB" id="A0A286GIC6"/>
<evidence type="ECO:0000256" key="1">
    <source>
        <dbReference type="ARBA" id="ARBA00006594"/>
    </source>
</evidence>